<reference evidence="1 2" key="1">
    <citation type="submission" date="2014-08" db="EMBL/GenBank/DDBJ databases">
        <title>Complete genome sequence of Corynebacterium frankenforstense ST18(T) (=DSM 45800(T)), isolated from raw cow milk.</title>
        <authorList>
            <person name="Ruckert C."/>
            <person name="Albersmeier A."/>
            <person name="Winkler A."/>
            <person name="Lipski A."/>
            <person name="Kalinowski J."/>
        </authorList>
    </citation>
    <scope>NUCLEOTIDE SEQUENCE [LARGE SCALE GENOMIC DNA]</scope>
    <source>
        <strain evidence="1 2">ST18</strain>
    </source>
</reference>
<keyword evidence="2" id="KW-1185">Reference proteome</keyword>
<evidence type="ECO:0000313" key="2">
    <source>
        <dbReference type="Proteomes" id="UP000185434"/>
    </source>
</evidence>
<proteinExistence type="predicted"/>
<accession>A0A1L7CTK4</accession>
<protein>
    <submittedName>
        <fullName evidence="1">Uncharacterized protein</fullName>
    </submittedName>
</protein>
<dbReference type="RefSeq" id="WP_075664140.1">
    <property type="nucleotide sequence ID" value="NZ_CP009247.1"/>
</dbReference>
<gene>
    <name evidence="1" type="ORF">CFRA_07660</name>
</gene>
<sequence>MPQIQFDVLVPADRAEALQERFADAGEKLAAAGVLEAMPVESTQARLQAGVADQLRQTYRDQHQGRDLENAEVVRYLMRPEGFSGSVNQLTMALSRLLTPAAELPDDPVLLENETAHELPAVYPWTVEIFR</sequence>
<evidence type="ECO:0000313" key="1">
    <source>
        <dbReference type="EMBL" id="APT89157.1"/>
    </source>
</evidence>
<name>A0A1L7CTK4_9CORY</name>
<dbReference type="Proteomes" id="UP000185434">
    <property type="component" value="Chromosome"/>
</dbReference>
<organism evidence="1 2">
    <name type="scientific">Corynebacterium frankenforstense DSM 45800</name>
    <dbReference type="NCBI Taxonomy" id="1437875"/>
    <lineage>
        <taxon>Bacteria</taxon>
        <taxon>Bacillati</taxon>
        <taxon>Actinomycetota</taxon>
        <taxon>Actinomycetes</taxon>
        <taxon>Mycobacteriales</taxon>
        <taxon>Corynebacteriaceae</taxon>
        <taxon>Corynebacterium</taxon>
    </lineage>
</organism>
<dbReference type="EMBL" id="CP009247">
    <property type="protein sequence ID" value="APT89157.1"/>
    <property type="molecule type" value="Genomic_DNA"/>
</dbReference>
<dbReference type="STRING" id="1437875.CFRA_07660"/>
<dbReference type="AlphaFoldDB" id="A0A1L7CTK4"/>
<dbReference type="KEGG" id="cfk:CFRA_07660"/>
<dbReference type="OrthoDB" id="4773472at2"/>